<keyword evidence="2 4" id="KW-0032">Aminotransferase</keyword>
<evidence type="ECO:0000259" key="5">
    <source>
        <dbReference type="Pfam" id="PF00155"/>
    </source>
</evidence>
<evidence type="ECO:0000313" key="7">
    <source>
        <dbReference type="Proteomes" id="UP000190027"/>
    </source>
</evidence>
<dbReference type="STRING" id="1121449.SAMN02745704_00916"/>
<comment type="similarity">
    <text evidence="4">Belongs to the class-I pyridoxal-phosphate-dependent aminotransferase family.</text>
</comment>
<dbReference type="PANTHER" id="PTHR42832:SF1">
    <property type="entry name" value="GLUTAMATE-PYRUVATE AMINOTRANSFERASE ALAC"/>
    <property type="match status" value="1"/>
</dbReference>
<dbReference type="InterPro" id="IPR015424">
    <property type="entry name" value="PyrdxlP-dep_Trfase"/>
</dbReference>
<dbReference type="AlphaFoldDB" id="A0A1T4WI58"/>
<dbReference type="EC" id="2.6.1.-" evidence="4"/>
<gene>
    <name evidence="6" type="ORF">SAMN02745704_00916</name>
</gene>
<dbReference type="InterPro" id="IPR015421">
    <property type="entry name" value="PyrdxlP-dep_Trfase_major"/>
</dbReference>
<dbReference type="SUPFAM" id="SSF53383">
    <property type="entry name" value="PLP-dependent transferases"/>
    <property type="match status" value="1"/>
</dbReference>
<reference evidence="6 7" key="1">
    <citation type="submission" date="2017-02" db="EMBL/GenBank/DDBJ databases">
        <authorList>
            <person name="Peterson S.W."/>
        </authorList>
    </citation>
    <scope>NUCLEOTIDE SEQUENCE [LARGE SCALE GENOMIC DNA]</scope>
    <source>
        <strain evidence="6 7">DSM 16080</strain>
    </source>
</reference>
<evidence type="ECO:0000256" key="3">
    <source>
        <dbReference type="ARBA" id="ARBA00022679"/>
    </source>
</evidence>
<keyword evidence="7" id="KW-1185">Reference proteome</keyword>
<evidence type="ECO:0000256" key="4">
    <source>
        <dbReference type="RuleBase" id="RU000481"/>
    </source>
</evidence>
<protein>
    <recommendedName>
        <fullName evidence="4">Aminotransferase</fullName>
        <ecNumber evidence="4">2.6.1.-</ecNumber>
    </recommendedName>
</protein>
<dbReference type="RefSeq" id="WP_078716503.1">
    <property type="nucleotide sequence ID" value="NZ_FUYC01000003.1"/>
</dbReference>
<keyword evidence="3 4" id="KW-0808">Transferase</keyword>
<dbReference type="Gene3D" id="3.90.1150.10">
    <property type="entry name" value="Aspartate Aminotransferase, domain 1"/>
    <property type="match status" value="1"/>
</dbReference>
<comment type="cofactor">
    <cofactor evidence="1 4">
        <name>pyridoxal 5'-phosphate</name>
        <dbReference type="ChEBI" id="CHEBI:597326"/>
    </cofactor>
</comment>
<dbReference type="Pfam" id="PF00155">
    <property type="entry name" value="Aminotran_1_2"/>
    <property type="match status" value="1"/>
</dbReference>
<dbReference type="Proteomes" id="UP000190027">
    <property type="component" value="Unassembled WGS sequence"/>
</dbReference>
<organism evidence="6 7">
    <name type="scientific">Paucidesulfovibrio gracilis DSM 16080</name>
    <dbReference type="NCBI Taxonomy" id="1121449"/>
    <lineage>
        <taxon>Bacteria</taxon>
        <taxon>Pseudomonadati</taxon>
        <taxon>Thermodesulfobacteriota</taxon>
        <taxon>Desulfovibrionia</taxon>
        <taxon>Desulfovibrionales</taxon>
        <taxon>Desulfovibrionaceae</taxon>
        <taxon>Paucidesulfovibrio</taxon>
    </lineage>
</organism>
<accession>A0A1T4WI58</accession>
<dbReference type="PANTHER" id="PTHR42832">
    <property type="entry name" value="AMINO ACID AMINOTRANSFERASE"/>
    <property type="match status" value="1"/>
</dbReference>
<proteinExistence type="inferred from homology"/>
<dbReference type="InterPro" id="IPR015422">
    <property type="entry name" value="PyrdxlP-dep_Trfase_small"/>
</dbReference>
<dbReference type="EMBL" id="FUYC01000003">
    <property type="protein sequence ID" value="SKA76992.1"/>
    <property type="molecule type" value="Genomic_DNA"/>
</dbReference>
<dbReference type="InterPro" id="IPR004838">
    <property type="entry name" value="NHTrfase_class1_PyrdxlP-BS"/>
</dbReference>
<evidence type="ECO:0000256" key="1">
    <source>
        <dbReference type="ARBA" id="ARBA00001933"/>
    </source>
</evidence>
<dbReference type="InterPro" id="IPR004839">
    <property type="entry name" value="Aminotransferase_I/II_large"/>
</dbReference>
<dbReference type="GO" id="GO:0030170">
    <property type="term" value="F:pyridoxal phosphate binding"/>
    <property type="evidence" value="ECO:0007669"/>
    <property type="project" value="InterPro"/>
</dbReference>
<dbReference type="PROSITE" id="PS00105">
    <property type="entry name" value="AA_TRANSFER_CLASS_1"/>
    <property type="match status" value="1"/>
</dbReference>
<sequence>MQQFARVHRLPPYVFATVNELKHKMRQDGVDIVDLGMGNPDVPTPKPILDKLAEAAYKPGNSRYSASKGIKGLRKAITGWYKRRFNVELDMDMETCVTMGAKEGLAHLALAMLSPGDVVLAPDPAYPIHPYASIIAGADVRRVPIGPDRDFFEDLETAIRHTWPKPKLLIINYPHNPTTVCADIPFFERIVDFAKEHDLYVIHDLAYADFTFDGYEAPSFLQARGAMDVGVEFFSMTKSYSMAGMRVGFCCGNKDMVQALTRIKSYLDYGIYNPIQIAATCALAGDLGDDPQFCVEDMDKAVRGIMDIYQDRRDALCEGLNRAGWEVTPPKATMFLWAEIPDEFKKMGSVEFSKMLIREAEVAVAPGLGFGAYGDDHVRFAFVENRHRTNQACRNLKRFFAKG</sequence>
<dbReference type="InterPro" id="IPR050881">
    <property type="entry name" value="LL-DAP_aminotransferase"/>
</dbReference>
<evidence type="ECO:0000313" key="6">
    <source>
        <dbReference type="EMBL" id="SKA76992.1"/>
    </source>
</evidence>
<dbReference type="CDD" id="cd00609">
    <property type="entry name" value="AAT_like"/>
    <property type="match status" value="1"/>
</dbReference>
<evidence type="ECO:0000256" key="2">
    <source>
        <dbReference type="ARBA" id="ARBA00022576"/>
    </source>
</evidence>
<dbReference type="OrthoDB" id="9804474at2"/>
<dbReference type="GO" id="GO:0008483">
    <property type="term" value="F:transaminase activity"/>
    <property type="evidence" value="ECO:0007669"/>
    <property type="project" value="UniProtKB-KW"/>
</dbReference>
<name>A0A1T4WI58_9BACT</name>
<dbReference type="Gene3D" id="3.40.640.10">
    <property type="entry name" value="Type I PLP-dependent aspartate aminotransferase-like (Major domain)"/>
    <property type="match status" value="1"/>
</dbReference>
<feature type="domain" description="Aminotransferase class I/classII large" evidence="5">
    <location>
        <begin position="31"/>
        <end position="385"/>
    </location>
</feature>